<feature type="repeat" description="PPR" evidence="3">
    <location>
        <begin position="649"/>
        <end position="683"/>
    </location>
</feature>
<dbReference type="OrthoDB" id="773543at2759"/>
<evidence type="ECO:0000313" key="4">
    <source>
        <dbReference type="EMBL" id="OAY60189.1"/>
    </source>
</evidence>
<sequence>MSNETTTEALGFSHGFQKQPAHGVMNRKATEALCKQRLQFLFSLNPRKSHIKQVSALSSVKSHCFSTASLTDPSLSSSSTAHQTNKTHIDLSPLNCNGIAQFLISEGPQFFDKSKSERENFSKVASLKEIRLDISGVIPHVTRRFRRFLRLKPEDVLEILVGFQLECETVAIEGTKVESLWRLFKWASDQDKGFKHLHKSCEVMASVLIQYGMLRELQLLLLAMERQGTLLDNNEIFSKLIEGYVGAYDLERAVLVYDQFREQGLVPSLFCYHGLIDLLVRMRRTQLAFRVCLDMFEIGINLTDGAMDRIEKVIGLLCGDGMVKEARNLMKKVIALGFEPSSSVINDIASGYCEKKDFEDLLTFFVAMKRSPNLLVGNKIINGLCSNFGVERANLFRLELKNLGFRPDEVTFGIMIGWCCREGNLKGAFIYLSEMLSTGLEPCIWSYNALIGAVFREGMWKHAQDILVEMADRGMTANLSTFRTLLAGYCKARKFDEVKMTVQKMVDHGLIKFSSLDNPLSEAFMILGFSPLSVRLKRDNDVGFSKTEFYDNLGNGLYLDADLDDYEKRVNEILNDSMIPEFNLLLMKEYDHGNFKATFLLIDEMVRWGQELSLSVFSALVKGLSASRSHIRACSHLIEKMPMLANQLDDEALNLLIRAYCKGGLTYKGKIFFDEMLPKDIRIENETYTALMVGSCRRGNYHDFYYFWDIARNNKWLPGLKDCKSLVECLLHHRMPKEALELLESMMLLHPHLRSEICHIFLEKLSITGFTTIAHKLVDELLHKGCVFDDIAYSHLVRGLCKERNYGVAFTILDTMLARNLVPGLDVSLILIPQLCRVDKLDKAVALREIVLREQSAFPFSVNCALVRGFCIAGNVGEAAKVVQDMLLKGLFPDAEICDMLFQGYCQANSLSKVRELLGVLIRKFSSPSISSYRNLVRLMCMQGSFASALNLKDLMLRRSSHHSLIIYNILVFYLFSAGNSLVVDKVLNELQEKGLLPDEVTCNFLVYGYSVCKDVSRCLHYLSTMISNGFTPSYRSLRAAVTCLCDVGEFSRALELSREMEVSNWVHGSVVQNAIVEGLLSLDKLQEAEYFLTRMVDKGLIPDTINYDNLIKQFCFFGRLSKAVDLLNIMLKKGNIPNSSSYDSVIYGLCIKNQLNEALDFHTEMLDRDLKPSMKTWDMLIHKLCQLGQTAEAESLLISMVQLGEAPTRPMYSSVINGYRVENNPRKASELMQMMQQSGYEPDFDTHWSLISNLQKSKDKDNNNSSPGFLSRLLSGSGHSYRSVSKVKVG</sequence>
<dbReference type="InterPro" id="IPR050667">
    <property type="entry name" value="PPR-containing_protein"/>
</dbReference>
<evidence type="ECO:0008006" key="6">
    <source>
        <dbReference type="Google" id="ProtNLM"/>
    </source>
</evidence>
<dbReference type="PANTHER" id="PTHR47939:SF6">
    <property type="entry name" value="OS03G0168400 PROTEIN"/>
    <property type="match status" value="1"/>
</dbReference>
<feature type="repeat" description="PPR" evidence="3">
    <location>
        <begin position="1104"/>
        <end position="1138"/>
    </location>
</feature>
<feature type="repeat" description="PPR" evidence="3">
    <location>
        <begin position="1174"/>
        <end position="1208"/>
    </location>
</feature>
<feature type="repeat" description="PPR" evidence="3">
    <location>
        <begin position="478"/>
        <end position="512"/>
    </location>
</feature>
<comment type="caution">
    <text evidence="4">The sequence shown here is derived from an EMBL/GenBank/DDBJ whole genome shotgun (WGS) entry which is preliminary data.</text>
</comment>
<evidence type="ECO:0000256" key="2">
    <source>
        <dbReference type="ARBA" id="ARBA00022737"/>
    </source>
</evidence>
<keyword evidence="2" id="KW-0677">Repeat</keyword>
<dbReference type="Gramene" id="Manes.01G092900.1.v8.1">
    <property type="protein sequence ID" value="Manes.01G092900.1.v8.1.CDS.1"/>
    <property type="gene ID" value="Manes.01G092900.v8.1"/>
</dbReference>
<keyword evidence="5" id="KW-1185">Reference proteome</keyword>
<dbReference type="InterPro" id="IPR011990">
    <property type="entry name" value="TPR-like_helical_dom_sf"/>
</dbReference>
<feature type="repeat" description="PPR" evidence="3">
    <location>
        <begin position="443"/>
        <end position="477"/>
    </location>
</feature>
<protein>
    <recommendedName>
        <fullName evidence="6">Pentacotripeptide-repeat region of PRORP domain-containing protein</fullName>
    </recommendedName>
</protein>
<feature type="repeat" description="PPR" evidence="3">
    <location>
        <begin position="1209"/>
        <end position="1243"/>
    </location>
</feature>
<feature type="repeat" description="PPR" evidence="3">
    <location>
        <begin position="408"/>
        <end position="442"/>
    </location>
</feature>
<dbReference type="STRING" id="3983.A0A2C9WLI1"/>
<dbReference type="PANTHER" id="PTHR47939">
    <property type="entry name" value="MEMBRANE-ASSOCIATED SALT-INDUCIBLE PROTEIN-LIKE"/>
    <property type="match status" value="1"/>
</dbReference>
<feature type="repeat" description="PPR" evidence="3">
    <location>
        <begin position="999"/>
        <end position="1033"/>
    </location>
</feature>
<dbReference type="Proteomes" id="UP000091857">
    <property type="component" value="Chromosome 1"/>
</dbReference>
<feature type="repeat" description="PPR" evidence="3">
    <location>
        <begin position="1069"/>
        <end position="1103"/>
    </location>
</feature>
<dbReference type="Pfam" id="PF01535">
    <property type="entry name" value="PPR"/>
    <property type="match status" value="8"/>
</dbReference>
<dbReference type="EMBL" id="CM004387">
    <property type="protein sequence ID" value="OAY60189.1"/>
    <property type="molecule type" value="Genomic_DNA"/>
</dbReference>
<evidence type="ECO:0000313" key="5">
    <source>
        <dbReference type="Proteomes" id="UP000091857"/>
    </source>
</evidence>
<dbReference type="PROSITE" id="PS51375">
    <property type="entry name" value="PPR"/>
    <property type="match status" value="12"/>
</dbReference>
<comment type="similarity">
    <text evidence="1">Belongs to the PPR family. P subfamily.</text>
</comment>
<gene>
    <name evidence="4" type="ORF">MANES_01G092900v8</name>
</gene>
<dbReference type="Gene3D" id="1.25.40.10">
    <property type="entry name" value="Tetratricopeptide repeat domain"/>
    <property type="match status" value="9"/>
</dbReference>
<evidence type="ECO:0000256" key="3">
    <source>
        <dbReference type="PROSITE-ProRule" id="PRU00708"/>
    </source>
</evidence>
<proteinExistence type="inferred from homology"/>
<dbReference type="NCBIfam" id="TIGR00756">
    <property type="entry name" value="PPR"/>
    <property type="match status" value="6"/>
</dbReference>
<dbReference type="Pfam" id="PF13041">
    <property type="entry name" value="PPR_2"/>
    <property type="match status" value="2"/>
</dbReference>
<organism evidence="4 5">
    <name type="scientific">Manihot esculenta</name>
    <name type="common">Cassava</name>
    <name type="synonym">Jatropha manihot</name>
    <dbReference type="NCBI Taxonomy" id="3983"/>
    <lineage>
        <taxon>Eukaryota</taxon>
        <taxon>Viridiplantae</taxon>
        <taxon>Streptophyta</taxon>
        <taxon>Embryophyta</taxon>
        <taxon>Tracheophyta</taxon>
        <taxon>Spermatophyta</taxon>
        <taxon>Magnoliopsida</taxon>
        <taxon>eudicotyledons</taxon>
        <taxon>Gunneridae</taxon>
        <taxon>Pentapetalae</taxon>
        <taxon>rosids</taxon>
        <taxon>fabids</taxon>
        <taxon>Malpighiales</taxon>
        <taxon>Euphorbiaceae</taxon>
        <taxon>Crotonoideae</taxon>
        <taxon>Manihoteae</taxon>
        <taxon>Manihot</taxon>
    </lineage>
</organism>
<reference evidence="5" key="1">
    <citation type="journal article" date="2016" name="Nat. Biotechnol.">
        <title>Sequencing wild and cultivated cassava and related species reveals extensive interspecific hybridization and genetic diversity.</title>
        <authorList>
            <person name="Bredeson J.V."/>
            <person name="Lyons J.B."/>
            <person name="Prochnik S.E."/>
            <person name="Wu G.A."/>
            <person name="Ha C.M."/>
            <person name="Edsinger-Gonzales E."/>
            <person name="Grimwood J."/>
            <person name="Schmutz J."/>
            <person name="Rabbi I.Y."/>
            <person name="Egesi C."/>
            <person name="Nauluvula P."/>
            <person name="Lebot V."/>
            <person name="Ndunguru J."/>
            <person name="Mkamilo G."/>
            <person name="Bart R.S."/>
            <person name="Setter T.L."/>
            <person name="Gleadow R.M."/>
            <person name="Kulakow P."/>
            <person name="Ferguson M.E."/>
            <person name="Rounsley S."/>
            <person name="Rokhsar D.S."/>
        </authorList>
    </citation>
    <scope>NUCLEOTIDE SEQUENCE [LARGE SCALE GENOMIC DNA]</scope>
    <source>
        <strain evidence="5">cv. AM560-2</strain>
    </source>
</reference>
<feature type="repeat" description="PPR" evidence="3">
    <location>
        <begin position="233"/>
        <end position="267"/>
    </location>
</feature>
<feature type="repeat" description="PPR" evidence="3">
    <location>
        <begin position="789"/>
        <end position="823"/>
    </location>
</feature>
<dbReference type="InterPro" id="IPR002885">
    <property type="entry name" value="PPR_rpt"/>
</dbReference>
<feature type="repeat" description="PPR" evidence="3">
    <location>
        <begin position="1139"/>
        <end position="1173"/>
    </location>
</feature>
<name>A0A2C9WLI1_MANES</name>
<evidence type="ECO:0000256" key="1">
    <source>
        <dbReference type="ARBA" id="ARBA00007626"/>
    </source>
</evidence>
<accession>A0A2C9WLI1</accession>